<comment type="caution">
    <text evidence="1">The sequence shown here is derived from an EMBL/GenBank/DDBJ whole genome shotgun (WGS) entry which is preliminary data.</text>
</comment>
<accession>A0A8S9L681</accession>
<dbReference type="AlphaFoldDB" id="A0A8S9L681"/>
<gene>
    <name evidence="1" type="ORF">F2Q70_00025700</name>
</gene>
<evidence type="ECO:0000313" key="1">
    <source>
        <dbReference type="EMBL" id="KAF2601999.1"/>
    </source>
</evidence>
<reference evidence="1" key="1">
    <citation type="submission" date="2019-12" db="EMBL/GenBank/DDBJ databases">
        <title>Genome sequencing and annotation of Brassica cretica.</title>
        <authorList>
            <person name="Studholme D.J."/>
            <person name="Sarris P.F."/>
        </authorList>
    </citation>
    <scope>NUCLEOTIDE SEQUENCE</scope>
    <source>
        <strain evidence="1">PFS-102/07</strain>
        <tissue evidence="1">Leaf</tissue>
    </source>
</reference>
<name>A0A8S9L681_BRACR</name>
<proteinExistence type="predicted"/>
<dbReference type="EMBL" id="QGKY02000094">
    <property type="protein sequence ID" value="KAF2601999.1"/>
    <property type="molecule type" value="Genomic_DNA"/>
</dbReference>
<protein>
    <submittedName>
        <fullName evidence="1">Uncharacterized protein</fullName>
    </submittedName>
</protein>
<sequence>MESKGSWTVADAVDYNGLPADKSKTGGWITAALILDTLVRRISTIRLSNSTATTWWAASRSFMVRLPVPGNNPSCWSSSPRLGRYSRTHESASENFVEIVVRKISTRYLI</sequence>
<organism evidence="1">
    <name type="scientific">Brassica cretica</name>
    <name type="common">Mustard</name>
    <dbReference type="NCBI Taxonomy" id="69181"/>
    <lineage>
        <taxon>Eukaryota</taxon>
        <taxon>Viridiplantae</taxon>
        <taxon>Streptophyta</taxon>
        <taxon>Embryophyta</taxon>
        <taxon>Tracheophyta</taxon>
        <taxon>Spermatophyta</taxon>
        <taxon>Magnoliopsida</taxon>
        <taxon>eudicotyledons</taxon>
        <taxon>Gunneridae</taxon>
        <taxon>Pentapetalae</taxon>
        <taxon>rosids</taxon>
        <taxon>malvids</taxon>
        <taxon>Brassicales</taxon>
        <taxon>Brassicaceae</taxon>
        <taxon>Brassiceae</taxon>
        <taxon>Brassica</taxon>
    </lineage>
</organism>